<accession>A0A8S1R1P6</accession>
<evidence type="ECO:0000313" key="1">
    <source>
        <dbReference type="EMBL" id="CAD8121284.1"/>
    </source>
</evidence>
<proteinExistence type="predicted"/>
<organism evidence="1 2">
    <name type="scientific">Paramecium sonneborni</name>
    <dbReference type="NCBI Taxonomy" id="65129"/>
    <lineage>
        <taxon>Eukaryota</taxon>
        <taxon>Sar</taxon>
        <taxon>Alveolata</taxon>
        <taxon>Ciliophora</taxon>
        <taxon>Intramacronucleata</taxon>
        <taxon>Oligohymenophorea</taxon>
        <taxon>Peniculida</taxon>
        <taxon>Parameciidae</taxon>
        <taxon>Paramecium</taxon>
    </lineage>
</organism>
<comment type="caution">
    <text evidence="1">The sequence shown here is derived from an EMBL/GenBank/DDBJ whole genome shotgun (WGS) entry which is preliminary data.</text>
</comment>
<dbReference type="Proteomes" id="UP000692954">
    <property type="component" value="Unassembled WGS sequence"/>
</dbReference>
<reference evidence="1" key="1">
    <citation type="submission" date="2021-01" db="EMBL/GenBank/DDBJ databases">
        <authorList>
            <consortium name="Genoscope - CEA"/>
            <person name="William W."/>
        </authorList>
    </citation>
    <scope>NUCLEOTIDE SEQUENCE</scope>
</reference>
<dbReference type="AlphaFoldDB" id="A0A8S1R1P6"/>
<sequence>MFQQYEQVYGDEMKRMRMFVQLECQKVMVLIGLIKG</sequence>
<protein>
    <submittedName>
        <fullName evidence="1">Uncharacterized protein</fullName>
    </submittedName>
</protein>
<gene>
    <name evidence="1" type="ORF">PSON_ATCC_30995.1.T1310082</name>
</gene>
<keyword evidence="2" id="KW-1185">Reference proteome</keyword>
<evidence type="ECO:0000313" key="2">
    <source>
        <dbReference type="Proteomes" id="UP000692954"/>
    </source>
</evidence>
<dbReference type="EMBL" id="CAJJDN010000131">
    <property type="protein sequence ID" value="CAD8121284.1"/>
    <property type="molecule type" value="Genomic_DNA"/>
</dbReference>
<name>A0A8S1R1P6_9CILI</name>